<protein>
    <submittedName>
        <fullName evidence="1">Uncharacterized protein</fullName>
    </submittedName>
</protein>
<dbReference type="Proteomes" id="UP001497512">
    <property type="component" value="Chromosome 1"/>
</dbReference>
<reference evidence="1 2" key="1">
    <citation type="submission" date="2024-02" db="EMBL/GenBank/DDBJ databases">
        <authorList>
            <consortium name="ELIXIR-Norway"/>
            <consortium name="Elixir Norway"/>
        </authorList>
    </citation>
    <scope>NUCLEOTIDE SEQUENCE [LARGE SCALE GENOMIC DNA]</scope>
</reference>
<evidence type="ECO:0000313" key="2">
    <source>
        <dbReference type="Proteomes" id="UP001497512"/>
    </source>
</evidence>
<gene>
    <name evidence="1" type="ORF">CSSPTR1EN2_LOCUS1173</name>
</gene>
<organism evidence="1 2">
    <name type="scientific">Sphagnum troendelagicum</name>
    <dbReference type="NCBI Taxonomy" id="128251"/>
    <lineage>
        <taxon>Eukaryota</taxon>
        <taxon>Viridiplantae</taxon>
        <taxon>Streptophyta</taxon>
        <taxon>Embryophyta</taxon>
        <taxon>Bryophyta</taxon>
        <taxon>Sphagnophytina</taxon>
        <taxon>Sphagnopsida</taxon>
        <taxon>Sphagnales</taxon>
        <taxon>Sphagnaceae</taxon>
        <taxon>Sphagnum</taxon>
    </lineage>
</organism>
<dbReference type="EMBL" id="OZ019893">
    <property type="protein sequence ID" value="CAK9191003.1"/>
    <property type="molecule type" value="Genomic_DNA"/>
</dbReference>
<accession>A0ABP0TB66</accession>
<keyword evidence="2" id="KW-1185">Reference proteome</keyword>
<name>A0ABP0TB66_9BRYO</name>
<sequence>MVACNVGVVAFTPYDTSSKFLDGSKPFLTLKHDLGESLPCVNHGEKFQGVMLVHPVPVMETPAAHWGVKFAARNLSLHLTAI</sequence>
<evidence type="ECO:0000313" key="1">
    <source>
        <dbReference type="EMBL" id="CAK9191003.1"/>
    </source>
</evidence>
<proteinExistence type="predicted"/>